<evidence type="ECO:0000256" key="1">
    <source>
        <dbReference type="ARBA" id="ARBA00004533"/>
    </source>
</evidence>
<keyword evidence="7 11" id="KW-0812">Transmembrane</keyword>
<protein>
    <recommendedName>
        <fullName evidence="3">Type II secretion system protein N</fullName>
    </recommendedName>
    <alternativeName>
        <fullName evidence="10">General secretion pathway protein N</fullName>
    </alternativeName>
</protein>
<name>A0A4R7JYL6_9GAMM</name>
<evidence type="ECO:0000256" key="2">
    <source>
        <dbReference type="ARBA" id="ARBA00007208"/>
    </source>
</evidence>
<keyword evidence="8" id="KW-0653">Protein transport</keyword>
<keyword evidence="5" id="KW-1003">Cell membrane</keyword>
<comment type="subcellular location">
    <subcellularLocation>
        <location evidence="1">Cell inner membrane</location>
    </subcellularLocation>
</comment>
<evidence type="ECO:0000256" key="3">
    <source>
        <dbReference type="ARBA" id="ARBA00021563"/>
    </source>
</evidence>
<evidence type="ECO:0000313" key="12">
    <source>
        <dbReference type="EMBL" id="TDT43166.1"/>
    </source>
</evidence>
<evidence type="ECO:0000313" key="13">
    <source>
        <dbReference type="Proteomes" id="UP000295830"/>
    </source>
</evidence>
<dbReference type="AlphaFoldDB" id="A0A4R7JYL6"/>
<evidence type="ECO:0000256" key="4">
    <source>
        <dbReference type="ARBA" id="ARBA00022448"/>
    </source>
</evidence>
<evidence type="ECO:0000256" key="8">
    <source>
        <dbReference type="ARBA" id="ARBA00022927"/>
    </source>
</evidence>
<accession>A0A4R7JYL6</accession>
<evidence type="ECO:0000256" key="6">
    <source>
        <dbReference type="ARBA" id="ARBA00022519"/>
    </source>
</evidence>
<evidence type="ECO:0000256" key="10">
    <source>
        <dbReference type="ARBA" id="ARBA00030772"/>
    </source>
</evidence>
<dbReference type="OrthoDB" id="6359046at2"/>
<comment type="caution">
    <text evidence="12">The sequence shown here is derived from an EMBL/GenBank/DDBJ whole genome shotgun (WGS) entry which is preliminary data.</text>
</comment>
<dbReference type="InterPro" id="IPR022792">
    <property type="entry name" value="T2SS_protein-GspN"/>
</dbReference>
<gene>
    <name evidence="12" type="ORF">DES49_0978</name>
</gene>
<dbReference type="GO" id="GO:0015627">
    <property type="term" value="C:type II protein secretion system complex"/>
    <property type="evidence" value="ECO:0007669"/>
    <property type="project" value="InterPro"/>
</dbReference>
<dbReference type="GO" id="GO:0005886">
    <property type="term" value="C:plasma membrane"/>
    <property type="evidence" value="ECO:0007669"/>
    <property type="project" value="UniProtKB-SubCell"/>
</dbReference>
<dbReference type="GO" id="GO:0015628">
    <property type="term" value="P:protein secretion by the type II secretion system"/>
    <property type="evidence" value="ECO:0007669"/>
    <property type="project" value="InterPro"/>
</dbReference>
<comment type="similarity">
    <text evidence="2">Belongs to the GSP N family.</text>
</comment>
<evidence type="ECO:0000256" key="5">
    <source>
        <dbReference type="ARBA" id="ARBA00022475"/>
    </source>
</evidence>
<evidence type="ECO:0000256" key="11">
    <source>
        <dbReference type="SAM" id="Phobius"/>
    </source>
</evidence>
<keyword evidence="6" id="KW-0997">Cell inner membrane</keyword>
<dbReference type="RefSeq" id="WP_133735252.1">
    <property type="nucleotide sequence ID" value="NZ_SOAX01000002.1"/>
</dbReference>
<dbReference type="EMBL" id="SOAX01000002">
    <property type="protein sequence ID" value="TDT43166.1"/>
    <property type="molecule type" value="Genomic_DNA"/>
</dbReference>
<sequence length="273" mass="29563">MSSTAQASTSAPSEDAGRFRVGPLRGFLLVLLLVLTWVVALAVYLPAGWVWSQVSRGINLPEQVEVASVGGTLWSGTAIVRALGKPVSVSWHLEPASAIYGFVPLEWEANTANSRAEGSLTAVFEGRLRFLVREAEIDLAEITAMGGPLERVRVPGIMELESVFVVWGPDEGLVDARGRGQWPGGPVSWPMGGRMQQSNLPPLEGVVKQRDQGVVLSITDRDQGITGVEAALDNDGYASLELRKHWIDLLGLDFAANAEPDEVVFNVRRRILQ</sequence>
<reference evidence="12 13" key="1">
    <citation type="submission" date="2019-03" db="EMBL/GenBank/DDBJ databases">
        <title>Genomic Encyclopedia of Type Strains, Phase IV (KMG-IV): sequencing the most valuable type-strain genomes for metagenomic binning, comparative biology and taxonomic classification.</title>
        <authorList>
            <person name="Goeker M."/>
        </authorList>
    </citation>
    <scope>NUCLEOTIDE SEQUENCE [LARGE SCALE GENOMIC DNA]</scope>
    <source>
        <strain evidence="12 13">DSM 15505</strain>
    </source>
</reference>
<keyword evidence="4" id="KW-0813">Transport</keyword>
<feature type="transmembrane region" description="Helical" evidence="11">
    <location>
        <begin position="27"/>
        <end position="51"/>
    </location>
</feature>
<keyword evidence="13" id="KW-1185">Reference proteome</keyword>
<dbReference type="Proteomes" id="UP000295830">
    <property type="component" value="Unassembled WGS sequence"/>
</dbReference>
<evidence type="ECO:0000256" key="7">
    <source>
        <dbReference type="ARBA" id="ARBA00022692"/>
    </source>
</evidence>
<dbReference type="Pfam" id="PF01203">
    <property type="entry name" value="T2SSN"/>
    <property type="match status" value="1"/>
</dbReference>
<organism evidence="12 13">
    <name type="scientific">Halospina denitrificans</name>
    <dbReference type="NCBI Taxonomy" id="332522"/>
    <lineage>
        <taxon>Bacteria</taxon>
        <taxon>Pseudomonadati</taxon>
        <taxon>Pseudomonadota</taxon>
        <taxon>Gammaproteobacteria</taxon>
        <taxon>Halospina</taxon>
    </lineage>
</organism>
<evidence type="ECO:0000256" key="9">
    <source>
        <dbReference type="ARBA" id="ARBA00023136"/>
    </source>
</evidence>
<keyword evidence="9 11" id="KW-0472">Membrane</keyword>
<proteinExistence type="inferred from homology"/>
<keyword evidence="11" id="KW-1133">Transmembrane helix</keyword>